<organism evidence="1 2">
    <name type="scientific">Dolichospermum planctonicum</name>
    <dbReference type="NCBI Taxonomy" id="136072"/>
    <lineage>
        <taxon>Bacteria</taxon>
        <taxon>Bacillati</taxon>
        <taxon>Cyanobacteriota</taxon>
        <taxon>Cyanophyceae</taxon>
        <taxon>Nostocales</taxon>
        <taxon>Aphanizomenonaceae</taxon>
        <taxon>Dolichospermum</taxon>
    </lineage>
</organism>
<accession>A0A480AH42</accession>
<name>A0A480AH42_9CYAN</name>
<reference evidence="2" key="1">
    <citation type="submission" date="2019-02" db="EMBL/GenBank/DDBJ databases">
        <title>Draft genome sequence of Dolichospermum planctonicum NIES-80.</title>
        <authorList>
            <person name="Yamaguchi H."/>
            <person name="Suzuki S."/>
            <person name="Kawachi M."/>
        </authorList>
    </citation>
    <scope>NUCLEOTIDE SEQUENCE [LARGE SCALE GENOMIC DNA]</scope>
    <source>
        <strain evidence="2">NIES-80</strain>
    </source>
</reference>
<comment type="caution">
    <text evidence="1">The sequence shown here is derived from an EMBL/GenBank/DDBJ whole genome shotgun (WGS) entry which is preliminary data.</text>
</comment>
<dbReference type="NCBIfam" id="NF045598">
    <property type="entry name" value="asr1405_asl0597"/>
    <property type="match status" value="1"/>
</dbReference>
<dbReference type="InterPro" id="IPR054637">
    <property type="entry name" value="Asr1405_Asl0597-like"/>
</dbReference>
<dbReference type="AlphaFoldDB" id="A0A480AH42"/>
<sequence>MINQVNFIQFELLMPHNCNFLNIGEQILQIPLGDRWCIYHRLQELMISCSCPPDGSLRIQVNNLQEAILVRSTLMQFFASRHQLVTWLENCLCNGVEF</sequence>
<protein>
    <submittedName>
        <fullName evidence="1">Uncharacterized protein</fullName>
    </submittedName>
</protein>
<evidence type="ECO:0000313" key="1">
    <source>
        <dbReference type="EMBL" id="GCL41404.1"/>
    </source>
</evidence>
<dbReference type="Proteomes" id="UP000299367">
    <property type="component" value="Unassembled WGS sequence"/>
</dbReference>
<gene>
    <name evidence="1" type="ORF">NIES80_10990</name>
</gene>
<proteinExistence type="predicted"/>
<evidence type="ECO:0000313" key="2">
    <source>
        <dbReference type="Proteomes" id="UP000299367"/>
    </source>
</evidence>
<dbReference type="EMBL" id="BJCF01000007">
    <property type="protein sequence ID" value="GCL41404.1"/>
    <property type="molecule type" value="Genomic_DNA"/>
</dbReference>